<name>A0A382EQ75_9ZZZZ</name>
<dbReference type="PANTHER" id="PTHR43270:SF4">
    <property type="entry name" value="CARNOSINE DIPEPTIDASE 2, ISOFORM A"/>
    <property type="match status" value="1"/>
</dbReference>
<dbReference type="AlphaFoldDB" id="A0A382EQ75"/>
<dbReference type="GO" id="GO:0046872">
    <property type="term" value="F:metal ion binding"/>
    <property type="evidence" value="ECO:0007669"/>
    <property type="project" value="UniProtKB-KW"/>
</dbReference>
<keyword evidence="3" id="KW-0378">Hydrolase</keyword>
<sequence>MNPEKLQNDLNQFWDNEIVPTLTEYIKIPNKSPAFDPDWEKAGHMDRVLDLAKEWAEHHRPDNSILHVKRLANRTPLIIIEIPGEKDGNILMYGHLDKQPEMEGWDEGLGPWDPVIKDDKLYGRGGADDGYAMFASLGVVKALKDQDLLLPRIVILIEFCEESGSPDLPYYIDEYTNIIGQIDLVVCLDSGAGNYDQFWTTVSLRGMIACELRADVLTEGVHSGSASGLVPSSFRVLRQLISRIEDETSGEIKAEELHTNIPDHRINEVREMIRVLNKEGEIFPWHGNTIPSTD</sequence>
<dbReference type="Pfam" id="PF01546">
    <property type="entry name" value="Peptidase_M20"/>
    <property type="match status" value="1"/>
</dbReference>
<protein>
    <submittedName>
        <fullName evidence="4">Uncharacterized protein</fullName>
    </submittedName>
</protein>
<dbReference type="SUPFAM" id="SSF53187">
    <property type="entry name" value="Zn-dependent exopeptidases"/>
    <property type="match status" value="1"/>
</dbReference>
<accession>A0A382EQ75</accession>
<feature type="non-terminal residue" evidence="4">
    <location>
        <position position="294"/>
    </location>
</feature>
<gene>
    <name evidence="4" type="ORF">METZ01_LOCUS205800</name>
</gene>
<dbReference type="InterPro" id="IPR051458">
    <property type="entry name" value="Cyt/Met_Dipeptidase"/>
</dbReference>
<evidence type="ECO:0000313" key="4">
    <source>
        <dbReference type="EMBL" id="SVB52946.1"/>
    </source>
</evidence>
<keyword evidence="2" id="KW-0479">Metal-binding</keyword>
<evidence type="ECO:0000256" key="3">
    <source>
        <dbReference type="ARBA" id="ARBA00022801"/>
    </source>
</evidence>
<dbReference type="PANTHER" id="PTHR43270">
    <property type="entry name" value="BETA-ALA-HIS DIPEPTIDASE"/>
    <property type="match status" value="1"/>
</dbReference>
<evidence type="ECO:0000256" key="1">
    <source>
        <dbReference type="ARBA" id="ARBA00022670"/>
    </source>
</evidence>
<evidence type="ECO:0000256" key="2">
    <source>
        <dbReference type="ARBA" id="ARBA00022723"/>
    </source>
</evidence>
<keyword evidence="1" id="KW-0645">Protease</keyword>
<dbReference type="Gene3D" id="3.40.630.10">
    <property type="entry name" value="Zn peptidases"/>
    <property type="match status" value="1"/>
</dbReference>
<dbReference type="GO" id="GO:0006508">
    <property type="term" value="P:proteolysis"/>
    <property type="evidence" value="ECO:0007669"/>
    <property type="project" value="UniProtKB-KW"/>
</dbReference>
<dbReference type="GO" id="GO:0008233">
    <property type="term" value="F:peptidase activity"/>
    <property type="evidence" value="ECO:0007669"/>
    <property type="project" value="UniProtKB-KW"/>
</dbReference>
<proteinExistence type="predicted"/>
<reference evidence="4" key="1">
    <citation type="submission" date="2018-05" db="EMBL/GenBank/DDBJ databases">
        <authorList>
            <person name="Lanie J.A."/>
            <person name="Ng W.-L."/>
            <person name="Kazmierczak K.M."/>
            <person name="Andrzejewski T.M."/>
            <person name="Davidsen T.M."/>
            <person name="Wayne K.J."/>
            <person name="Tettelin H."/>
            <person name="Glass J.I."/>
            <person name="Rusch D."/>
            <person name="Podicherti R."/>
            <person name="Tsui H.-C.T."/>
            <person name="Winkler M.E."/>
        </authorList>
    </citation>
    <scope>NUCLEOTIDE SEQUENCE</scope>
</reference>
<dbReference type="InterPro" id="IPR002933">
    <property type="entry name" value="Peptidase_M20"/>
</dbReference>
<dbReference type="EMBL" id="UINC01045775">
    <property type="protein sequence ID" value="SVB52946.1"/>
    <property type="molecule type" value="Genomic_DNA"/>
</dbReference>
<organism evidence="4">
    <name type="scientific">marine metagenome</name>
    <dbReference type="NCBI Taxonomy" id="408172"/>
    <lineage>
        <taxon>unclassified sequences</taxon>
        <taxon>metagenomes</taxon>
        <taxon>ecological metagenomes</taxon>
    </lineage>
</organism>